<dbReference type="OrthoDB" id="4529776at2"/>
<proteinExistence type="predicted"/>
<evidence type="ECO:0000313" key="2">
    <source>
        <dbReference type="Proteomes" id="UP000322634"/>
    </source>
</evidence>
<protein>
    <submittedName>
        <fullName evidence="1">Uncharacterized protein</fullName>
    </submittedName>
</protein>
<comment type="caution">
    <text evidence="1">The sequence shown here is derived from an EMBL/GenBank/DDBJ whole genome shotgun (WGS) entry which is preliminary data.</text>
</comment>
<name>A0A5D0TSJ5_9ACTN</name>
<dbReference type="Proteomes" id="UP000322634">
    <property type="component" value="Unassembled WGS sequence"/>
</dbReference>
<dbReference type="RefSeq" id="WP_148355101.1">
    <property type="nucleotide sequence ID" value="NZ_JBHSBF010000026.1"/>
</dbReference>
<organism evidence="1 2">
    <name type="scientific">Actinomadura syzygii</name>
    <dbReference type="NCBI Taxonomy" id="1427538"/>
    <lineage>
        <taxon>Bacteria</taxon>
        <taxon>Bacillati</taxon>
        <taxon>Actinomycetota</taxon>
        <taxon>Actinomycetes</taxon>
        <taxon>Streptosporangiales</taxon>
        <taxon>Thermomonosporaceae</taxon>
        <taxon>Actinomadura</taxon>
    </lineage>
</organism>
<gene>
    <name evidence="1" type="ORF">FXF65_38145</name>
</gene>
<keyword evidence="2" id="KW-1185">Reference proteome</keyword>
<sequence length="134" mass="14794">MFIQSLDVDDELESDFLKSLHDALGMHTSAGLVAGQARYLLSDGISLEAHLICPEGPSRRAHRSVHDQPARKASIAASTIGRRWCQMRNSLEGKRFPSFERECVTYTTYGGHGYFIALTCGRAGPAWHVEAAPY</sequence>
<evidence type="ECO:0000313" key="1">
    <source>
        <dbReference type="EMBL" id="TYC08703.1"/>
    </source>
</evidence>
<reference evidence="1 2" key="1">
    <citation type="submission" date="2019-08" db="EMBL/GenBank/DDBJ databases">
        <title>Actinomadura sp. nov. CYP1-5 isolated from mountain soil.</title>
        <authorList>
            <person name="Songsumanus A."/>
            <person name="Kuncharoen N."/>
            <person name="Kudo T."/>
            <person name="Yuki M."/>
            <person name="Igarashi Y."/>
            <person name="Tanasupawat S."/>
        </authorList>
    </citation>
    <scope>NUCLEOTIDE SEQUENCE [LARGE SCALE GENOMIC DNA]</scope>
    <source>
        <strain evidence="1 2">GKU157</strain>
    </source>
</reference>
<accession>A0A5D0TSJ5</accession>
<dbReference type="AlphaFoldDB" id="A0A5D0TSJ5"/>
<dbReference type="EMBL" id="VSFF01000016">
    <property type="protein sequence ID" value="TYC08703.1"/>
    <property type="molecule type" value="Genomic_DNA"/>
</dbReference>